<name>A0ABX4V6D8_9BURK</name>
<evidence type="ECO:0000313" key="1">
    <source>
        <dbReference type="EMBL" id="PMS31080.1"/>
    </source>
</evidence>
<dbReference type="EMBL" id="PNXY01000007">
    <property type="protein sequence ID" value="PMS31080.1"/>
    <property type="molecule type" value="Genomic_DNA"/>
</dbReference>
<evidence type="ECO:0000313" key="2">
    <source>
        <dbReference type="Proteomes" id="UP000235659"/>
    </source>
</evidence>
<reference evidence="1 2" key="1">
    <citation type="submission" date="2018-01" db="EMBL/GenBank/DDBJ databases">
        <title>Whole genome analyses suggest that Burkholderia sensu lato contains two further novel genera in the rhizoxinica-symbiotica group Mycetohabitans gen. nov., and Trinickia gen. nov.: implications for the evolution of diazotrophy and nodulation in the Burkholderiaceae.</title>
        <authorList>
            <person name="Estrada-de los Santos P."/>
            <person name="Palmer M."/>
            <person name="Chavez-Ramirez B."/>
            <person name="Beukes C."/>
            <person name="Steenkamp E.T."/>
            <person name="Hirsch A.M."/>
            <person name="Manyaka P."/>
            <person name="Maluk M."/>
            <person name="Lafos M."/>
            <person name="Crook M."/>
            <person name="Gross E."/>
            <person name="Simon M.F."/>
            <person name="Bueno dos Reis Junior F."/>
            <person name="Poole P.S."/>
            <person name="Venter S.N."/>
            <person name="James E.K."/>
        </authorList>
    </citation>
    <scope>NUCLEOTIDE SEQUENCE [LARGE SCALE GENOMIC DNA]</scope>
    <source>
        <strain evidence="1 2">WSM 3937</strain>
    </source>
</reference>
<sequence length="75" mass="8515">MQPRSRRVVLQCVKAWINETRSTCGAKARLVCSIAAHFCTAASIVKGITADRMRIVFMKRIGVTPTQYRERFRAT</sequence>
<comment type="caution">
    <text evidence="1">The sequence shown here is derived from an EMBL/GenBank/DDBJ whole genome shotgun (WGS) entry which is preliminary data.</text>
</comment>
<accession>A0ABX4V6D8</accession>
<protein>
    <recommendedName>
        <fullName evidence="3">HTH araC/xylS-type domain-containing protein</fullName>
    </recommendedName>
</protein>
<dbReference type="Proteomes" id="UP000235659">
    <property type="component" value="Unassembled WGS sequence"/>
</dbReference>
<gene>
    <name evidence="1" type="ORF">C0Z16_12705</name>
</gene>
<proteinExistence type="predicted"/>
<keyword evidence="2" id="KW-1185">Reference proteome</keyword>
<organism evidence="1 2">
    <name type="scientific">Paraburkholderia rhynchosiae</name>
    <dbReference type="NCBI Taxonomy" id="487049"/>
    <lineage>
        <taxon>Bacteria</taxon>
        <taxon>Pseudomonadati</taxon>
        <taxon>Pseudomonadota</taxon>
        <taxon>Betaproteobacteria</taxon>
        <taxon>Burkholderiales</taxon>
        <taxon>Burkholderiaceae</taxon>
        <taxon>Paraburkholderia</taxon>
    </lineage>
</organism>
<evidence type="ECO:0008006" key="3">
    <source>
        <dbReference type="Google" id="ProtNLM"/>
    </source>
</evidence>